<organism evidence="1 2">
    <name type="scientific">Campylobacter showae RM3277</name>
    <dbReference type="NCBI Taxonomy" id="553219"/>
    <lineage>
        <taxon>Bacteria</taxon>
        <taxon>Pseudomonadati</taxon>
        <taxon>Campylobacterota</taxon>
        <taxon>Epsilonproteobacteria</taxon>
        <taxon>Campylobacterales</taxon>
        <taxon>Campylobacteraceae</taxon>
        <taxon>Campylobacter</taxon>
    </lineage>
</organism>
<name>C6REX6_9BACT</name>
<comment type="caution">
    <text evidence="1">The sequence shown here is derived from an EMBL/GenBank/DDBJ whole genome shotgun (WGS) entry which is preliminary data.</text>
</comment>
<proteinExistence type="predicted"/>
<sequence length="39" mass="4480">MNFASRLLKFAKLHAAFSASPSRPAKFKLKFCLFYSRKA</sequence>
<evidence type="ECO:0000313" key="1">
    <source>
        <dbReference type="EMBL" id="EET80107.1"/>
    </source>
</evidence>
<reference evidence="1 2" key="1">
    <citation type="submission" date="2009-07" db="EMBL/GenBank/DDBJ databases">
        <authorList>
            <person name="Madupu R."/>
            <person name="Sebastian Y."/>
            <person name="Durkin A.S."/>
            <person name="Torralba M."/>
            <person name="Methe B."/>
            <person name="Sutton G.G."/>
            <person name="Strausberg R.L."/>
            <person name="Nelson K.E."/>
        </authorList>
    </citation>
    <scope>NUCLEOTIDE SEQUENCE [LARGE SCALE GENOMIC DNA]</scope>
    <source>
        <strain evidence="1 2">RM3277</strain>
    </source>
</reference>
<dbReference type="Proteomes" id="UP000003107">
    <property type="component" value="Unassembled WGS sequence"/>
</dbReference>
<keyword evidence="2" id="KW-1185">Reference proteome</keyword>
<accession>C6REX6</accession>
<evidence type="ECO:0000313" key="2">
    <source>
        <dbReference type="Proteomes" id="UP000003107"/>
    </source>
</evidence>
<gene>
    <name evidence="1" type="ORF">CAMSH0001_1710</name>
</gene>
<dbReference type="AlphaFoldDB" id="C6REX6"/>
<dbReference type="EMBL" id="ACVQ01000016">
    <property type="protein sequence ID" value="EET80107.1"/>
    <property type="molecule type" value="Genomic_DNA"/>
</dbReference>
<protein>
    <submittedName>
        <fullName evidence="1">Uncharacterized protein</fullName>
    </submittedName>
</protein>